<dbReference type="Pfam" id="PF00665">
    <property type="entry name" value="rve"/>
    <property type="match status" value="1"/>
</dbReference>
<dbReference type="FunFam" id="3.30.420.10:FF:000032">
    <property type="entry name" value="Retrovirus-related Pol polyprotein from transposon 297-like Protein"/>
    <property type="match status" value="1"/>
</dbReference>
<dbReference type="InterPro" id="IPR041588">
    <property type="entry name" value="Integrase_H2C2"/>
</dbReference>
<protein>
    <recommendedName>
        <fullName evidence="1">Integrase catalytic domain-containing protein</fullName>
    </recommendedName>
</protein>
<dbReference type="GO" id="GO:0003676">
    <property type="term" value="F:nucleic acid binding"/>
    <property type="evidence" value="ECO:0007669"/>
    <property type="project" value="InterPro"/>
</dbReference>
<accession>A0A2I0X8C0</accession>
<evidence type="ECO:0000313" key="3">
    <source>
        <dbReference type="Proteomes" id="UP000233837"/>
    </source>
</evidence>
<keyword evidence="3" id="KW-1185">Reference proteome</keyword>
<dbReference type="InterPro" id="IPR036397">
    <property type="entry name" value="RNaseH_sf"/>
</dbReference>
<dbReference type="Proteomes" id="UP000233837">
    <property type="component" value="Unassembled WGS sequence"/>
</dbReference>
<dbReference type="EMBL" id="KZ502052">
    <property type="protein sequence ID" value="PKU84163.1"/>
    <property type="molecule type" value="Genomic_DNA"/>
</dbReference>
<dbReference type="AlphaFoldDB" id="A0A2I0X8C0"/>
<organism evidence="2 3">
    <name type="scientific">Dendrobium catenatum</name>
    <dbReference type="NCBI Taxonomy" id="906689"/>
    <lineage>
        <taxon>Eukaryota</taxon>
        <taxon>Viridiplantae</taxon>
        <taxon>Streptophyta</taxon>
        <taxon>Embryophyta</taxon>
        <taxon>Tracheophyta</taxon>
        <taxon>Spermatophyta</taxon>
        <taxon>Magnoliopsida</taxon>
        <taxon>Liliopsida</taxon>
        <taxon>Asparagales</taxon>
        <taxon>Orchidaceae</taxon>
        <taxon>Epidendroideae</taxon>
        <taxon>Malaxideae</taxon>
        <taxon>Dendrobiinae</taxon>
        <taxon>Dendrobium</taxon>
    </lineage>
</organism>
<dbReference type="Pfam" id="PF17921">
    <property type="entry name" value="Integrase_H2C2"/>
    <property type="match status" value="1"/>
</dbReference>
<dbReference type="PANTHER" id="PTHR35046">
    <property type="entry name" value="ZINC KNUCKLE (CCHC-TYPE) FAMILY PROTEIN"/>
    <property type="match status" value="1"/>
</dbReference>
<proteinExistence type="predicted"/>
<reference evidence="2 3" key="2">
    <citation type="journal article" date="2017" name="Nature">
        <title>The Apostasia genome and the evolution of orchids.</title>
        <authorList>
            <person name="Zhang G.Q."/>
            <person name="Liu K.W."/>
            <person name="Li Z."/>
            <person name="Lohaus R."/>
            <person name="Hsiao Y.Y."/>
            <person name="Niu S.C."/>
            <person name="Wang J.Y."/>
            <person name="Lin Y.C."/>
            <person name="Xu Q."/>
            <person name="Chen L.J."/>
            <person name="Yoshida K."/>
            <person name="Fujiwara S."/>
            <person name="Wang Z.W."/>
            <person name="Zhang Y.Q."/>
            <person name="Mitsuda N."/>
            <person name="Wang M."/>
            <person name="Liu G.H."/>
            <person name="Pecoraro L."/>
            <person name="Huang H.X."/>
            <person name="Xiao X.J."/>
            <person name="Lin M."/>
            <person name="Wu X.Y."/>
            <person name="Wu W.L."/>
            <person name="Chen Y.Y."/>
            <person name="Chang S.B."/>
            <person name="Sakamoto S."/>
            <person name="Ohme-Takagi M."/>
            <person name="Yagi M."/>
            <person name="Zeng S.J."/>
            <person name="Shen C.Y."/>
            <person name="Yeh C.M."/>
            <person name="Luo Y.B."/>
            <person name="Tsai W.C."/>
            <person name="Van de Peer Y."/>
            <person name="Liu Z.J."/>
        </authorList>
    </citation>
    <scope>NUCLEOTIDE SEQUENCE [LARGE SCALE GENOMIC DNA]</scope>
    <source>
        <tissue evidence="2">The whole plant</tissue>
    </source>
</reference>
<dbReference type="GO" id="GO:0015074">
    <property type="term" value="P:DNA integration"/>
    <property type="evidence" value="ECO:0007669"/>
    <property type="project" value="InterPro"/>
</dbReference>
<dbReference type="Gene3D" id="1.10.340.70">
    <property type="match status" value="1"/>
</dbReference>
<gene>
    <name evidence="2" type="ORF">MA16_Dca002675</name>
</gene>
<dbReference type="InterPro" id="IPR012337">
    <property type="entry name" value="RNaseH-like_sf"/>
</dbReference>
<name>A0A2I0X8C0_9ASPA</name>
<evidence type="ECO:0000259" key="1">
    <source>
        <dbReference type="PROSITE" id="PS50994"/>
    </source>
</evidence>
<dbReference type="PROSITE" id="PS50994">
    <property type="entry name" value="INTEGRASE"/>
    <property type="match status" value="1"/>
</dbReference>
<evidence type="ECO:0000313" key="2">
    <source>
        <dbReference type="EMBL" id="PKU84163.1"/>
    </source>
</evidence>
<reference evidence="2 3" key="1">
    <citation type="journal article" date="2016" name="Sci. Rep.">
        <title>The Dendrobium catenatum Lindl. genome sequence provides insights into polysaccharide synthase, floral development and adaptive evolution.</title>
        <authorList>
            <person name="Zhang G.Q."/>
            <person name="Xu Q."/>
            <person name="Bian C."/>
            <person name="Tsai W.C."/>
            <person name="Yeh C.M."/>
            <person name="Liu K.W."/>
            <person name="Yoshida K."/>
            <person name="Zhang L.S."/>
            <person name="Chang S.B."/>
            <person name="Chen F."/>
            <person name="Shi Y."/>
            <person name="Su Y.Y."/>
            <person name="Zhang Y.Q."/>
            <person name="Chen L.J."/>
            <person name="Yin Y."/>
            <person name="Lin M."/>
            <person name="Huang H."/>
            <person name="Deng H."/>
            <person name="Wang Z.W."/>
            <person name="Zhu S.L."/>
            <person name="Zhao X."/>
            <person name="Deng C."/>
            <person name="Niu S.C."/>
            <person name="Huang J."/>
            <person name="Wang M."/>
            <person name="Liu G.H."/>
            <person name="Yang H.J."/>
            <person name="Xiao X.J."/>
            <person name="Hsiao Y.Y."/>
            <person name="Wu W.L."/>
            <person name="Chen Y.Y."/>
            <person name="Mitsuda N."/>
            <person name="Ohme-Takagi M."/>
            <person name="Luo Y.B."/>
            <person name="Van de Peer Y."/>
            <person name="Liu Z.J."/>
        </authorList>
    </citation>
    <scope>NUCLEOTIDE SEQUENCE [LARGE SCALE GENOMIC DNA]</scope>
    <source>
        <tissue evidence="2">The whole plant</tissue>
    </source>
</reference>
<dbReference type="PANTHER" id="PTHR35046:SF26">
    <property type="entry name" value="RNA-DIRECTED DNA POLYMERASE"/>
    <property type="match status" value="1"/>
</dbReference>
<feature type="domain" description="Integrase catalytic" evidence="1">
    <location>
        <begin position="38"/>
        <end position="203"/>
    </location>
</feature>
<dbReference type="Gene3D" id="3.30.420.10">
    <property type="entry name" value="Ribonuclease H-like superfamily/Ribonuclease H"/>
    <property type="match status" value="1"/>
</dbReference>
<sequence length="293" mass="34336">MMQARFFWPHLRRDVARFVEKCFVCQRFKGSAQNTGLYLSLPIPDSIWEDLSLDFVLGLPRTKRGSDSIMVIVDRFSKMAHFVSWKKTFDAVNVAQLFFKEIVRLHGIPRSLTSDRDVKFVSHFWRELWKRLDTDIKLSSTYHPQMDGQTEVVNRTLGNMLRCLVQDNPKKWEERLSQDEFAYNATPNRSTGPSPFQLIYTKQPNQIVDVAILPKSSKSVVNKTIAEIQDTLKAVKENLQLSNDKYKRSVDRHRGFKKFNVGELMMLRMRRERYPQGTYSKFESSEDWTVSHS</sequence>
<dbReference type="InterPro" id="IPR001584">
    <property type="entry name" value="Integrase_cat-core"/>
</dbReference>
<dbReference type="SUPFAM" id="SSF53098">
    <property type="entry name" value="Ribonuclease H-like"/>
    <property type="match status" value="1"/>
</dbReference>